<dbReference type="Gene3D" id="3.90.220.20">
    <property type="entry name" value="DNA methylase specificity domains"/>
    <property type="match status" value="2"/>
</dbReference>
<dbReference type="GO" id="GO:0003677">
    <property type="term" value="F:DNA binding"/>
    <property type="evidence" value="ECO:0007669"/>
    <property type="project" value="UniProtKB-KW"/>
</dbReference>
<dbReference type="InterPro" id="IPR000055">
    <property type="entry name" value="Restrct_endonuc_typeI_TRD"/>
</dbReference>
<organism evidence="5 6">
    <name type="scientific">candidate division WWE3 bacterium RIFOXYC1_FULL_39_7</name>
    <dbReference type="NCBI Taxonomy" id="1802643"/>
    <lineage>
        <taxon>Bacteria</taxon>
        <taxon>Katanobacteria</taxon>
    </lineage>
</organism>
<name>A0A1F4WHY7_UNCKA</name>
<keyword evidence="3" id="KW-0238">DNA-binding</keyword>
<comment type="caution">
    <text evidence="5">The sequence shown here is derived from an EMBL/GenBank/DDBJ whole genome shotgun (WGS) entry which is preliminary data.</text>
</comment>
<gene>
    <name evidence="5" type="ORF">A2415_04815</name>
</gene>
<evidence type="ECO:0000256" key="1">
    <source>
        <dbReference type="ARBA" id="ARBA00010923"/>
    </source>
</evidence>
<evidence type="ECO:0000259" key="4">
    <source>
        <dbReference type="Pfam" id="PF01420"/>
    </source>
</evidence>
<keyword evidence="2" id="KW-0680">Restriction system</keyword>
<feature type="domain" description="Type I restriction modification DNA specificity" evidence="4">
    <location>
        <begin position="6"/>
        <end position="155"/>
    </location>
</feature>
<reference evidence="5 6" key="1">
    <citation type="journal article" date="2016" name="Nat. Commun.">
        <title>Thousands of microbial genomes shed light on interconnected biogeochemical processes in an aquifer system.</title>
        <authorList>
            <person name="Anantharaman K."/>
            <person name="Brown C.T."/>
            <person name="Hug L.A."/>
            <person name="Sharon I."/>
            <person name="Castelle C.J."/>
            <person name="Probst A.J."/>
            <person name="Thomas B.C."/>
            <person name="Singh A."/>
            <person name="Wilkins M.J."/>
            <person name="Karaoz U."/>
            <person name="Brodie E.L."/>
            <person name="Williams K.H."/>
            <person name="Hubbard S.S."/>
            <person name="Banfield J.F."/>
        </authorList>
    </citation>
    <scope>NUCLEOTIDE SEQUENCE [LARGE SCALE GENOMIC DNA]</scope>
</reference>
<evidence type="ECO:0000313" key="5">
    <source>
        <dbReference type="EMBL" id="OGC68533.1"/>
    </source>
</evidence>
<evidence type="ECO:0000313" key="6">
    <source>
        <dbReference type="Proteomes" id="UP000179113"/>
    </source>
</evidence>
<dbReference type="AlphaFoldDB" id="A0A1F4WHY7"/>
<sequence length="373" mass="42456">MKRIRVKLTEIVTPTRGDSKYTKEYGAVNSGEYPVYSASNSEPLTYINSFDFDGDFLTWTTNGFGGFLKILSGKFSINGDRGVLIPKEGVKVDLQYLKYALQPILREKAKGRRGDKGKNEFTKVPLAIIKKVEIEIPANSNGEYDLALQSELIKKYKAYEKLKTVLISKAEQVNKAAIDIPISEEALLINLEDIFDLDTPTNSSHFTKRFVNENKGDIPVYSASQESESVGYGYVKNGLPNVKYFRDTLTWNIDGSVGKAFYREGAFSLSEKVIPLVLKAKWENLIDYHYVKYVLEEKAVERGFEFSNKAGKSRISDIEIPIPVKISDGDKIPDMEKQIKLAKQYELMYSLKERFIQEIEKLGRYEMDLFRTS</sequence>
<comment type="similarity">
    <text evidence="1">Belongs to the type-I restriction system S methylase family.</text>
</comment>
<dbReference type="GO" id="GO:0009307">
    <property type="term" value="P:DNA restriction-modification system"/>
    <property type="evidence" value="ECO:0007669"/>
    <property type="project" value="UniProtKB-KW"/>
</dbReference>
<evidence type="ECO:0000256" key="3">
    <source>
        <dbReference type="ARBA" id="ARBA00023125"/>
    </source>
</evidence>
<dbReference type="EMBL" id="MEWA01000040">
    <property type="protein sequence ID" value="OGC68533.1"/>
    <property type="molecule type" value="Genomic_DNA"/>
</dbReference>
<accession>A0A1F4WHY7</accession>
<evidence type="ECO:0000256" key="2">
    <source>
        <dbReference type="ARBA" id="ARBA00022747"/>
    </source>
</evidence>
<protein>
    <recommendedName>
        <fullName evidence="4">Type I restriction modification DNA specificity domain-containing protein</fullName>
    </recommendedName>
</protein>
<dbReference type="Pfam" id="PF01420">
    <property type="entry name" value="Methylase_S"/>
    <property type="match status" value="2"/>
</dbReference>
<dbReference type="Proteomes" id="UP000179113">
    <property type="component" value="Unassembled WGS sequence"/>
</dbReference>
<proteinExistence type="inferred from homology"/>
<feature type="domain" description="Type I restriction modification DNA specificity" evidence="4">
    <location>
        <begin position="190"/>
        <end position="328"/>
    </location>
</feature>
<dbReference type="InterPro" id="IPR044946">
    <property type="entry name" value="Restrct_endonuc_typeI_TRD_sf"/>
</dbReference>
<dbReference type="SUPFAM" id="SSF116734">
    <property type="entry name" value="DNA methylase specificity domain"/>
    <property type="match status" value="2"/>
</dbReference>